<dbReference type="GO" id="GO:0006397">
    <property type="term" value="P:mRNA processing"/>
    <property type="evidence" value="ECO:0007669"/>
    <property type="project" value="UniProtKB-KW"/>
</dbReference>
<feature type="domain" description="MORF/ORRM1/DAG-like MORF" evidence="4">
    <location>
        <begin position="101"/>
        <end position="192"/>
    </location>
</feature>
<reference evidence="5 6" key="1">
    <citation type="journal article" date="2014" name="Genome Biol.">
        <title>Transcriptome and methylome profiling reveals relics of genome dominance in the mesopolyploid Brassica oleracea.</title>
        <authorList>
            <person name="Parkin I.A."/>
            <person name="Koh C."/>
            <person name="Tang H."/>
            <person name="Robinson S.J."/>
            <person name="Kagale S."/>
            <person name="Clarke W.E."/>
            <person name="Town C.D."/>
            <person name="Nixon J."/>
            <person name="Krishnakumar V."/>
            <person name="Bidwell S.L."/>
            <person name="Denoeud F."/>
            <person name="Belcram H."/>
            <person name="Links M.G."/>
            <person name="Just J."/>
            <person name="Clarke C."/>
            <person name="Bender T."/>
            <person name="Huebert T."/>
            <person name="Mason A.S."/>
            <person name="Pires J.C."/>
            <person name="Barker G."/>
            <person name="Moore J."/>
            <person name="Walley P.G."/>
            <person name="Manoli S."/>
            <person name="Batley J."/>
            <person name="Edwards D."/>
            <person name="Nelson M.N."/>
            <person name="Wang X."/>
            <person name="Paterson A.H."/>
            <person name="King G."/>
            <person name="Bancroft I."/>
            <person name="Chalhoub B."/>
            <person name="Sharpe A.G."/>
        </authorList>
    </citation>
    <scope>NUCLEOTIDE SEQUENCE</scope>
    <source>
        <strain evidence="5 6">cv. TO1000</strain>
    </source>
</reference>
<sequence length="248" mass="28267">MANTLSRSTASRVANRFFSTSKSLAPSPSNLISHRSSQTLFHAVGFNPSSTTLDDILQTQKIRPRVVHRSSERHSPRKSRSKFSCRLPTTEISPLPSGCDYKHWLIVIDKPGGEYASKEQMIGCYVQTLAKIVGSKEEAKRKIYNVSCEKYFAFGCEIDEETSNRLKGIPGVRYVLPDSYVDPEYKDYGGELFLNGEVVPRPPERQRRIVRFMTPILRYNDRTRNVRGRESMLWPPILLSLPKQLLSL</sequence>
<dbReference type="Gramene" id="Bo3g028230.1">
    <property type="protein sequence ID" value="Bo3g028230.1"/>
    <property type="gene ID" value="Bo3g028230"/>
</dbReference>
<evidence type="ECO:0000313" key="5">
    <source>
        <dbReference type="EnsemblPlants" id="Bo3g028230.1"/>
    </source>
</evidence>
<dbReference type="InterPro" id="IPR039206">
    <property type="entry name" value="MORF/ORRM1/DAG-like"/>
</dbReference>
<organism evidence="5 6">
    <name type="scientific">Brassica oleracea var. oleracea</name>
    <dbReference type="NCBI Taxonomy" id="109376"/>
    <lineage>
        <taxon>Eukaryota</taxon>
        <taxon>Viridiplantae</taxon>
        <taxon>Streptophyta</taxon>
        <taxon>Embryophyta</taxon>
        <taxon>Tracheophyta</taxon>
        <taxon>Spermatophyta</taxon>
        <taxon>Magnoliopsida</taxon>
        <taxon>eudicotyledons</taxon>
        <taxon>Gunneridae</taxon>
        <taxon>Pentapetalae</taxon>
        <taxon>rosids</taxon>
        <taxon>malvids</taxon>
        <taxon>Brassicales</taxon>
        <taxon>Brassicaceae</taxon>
        <taxon>Brassiceae</taxon>
        <taxon>Brassica</taxon>
    </lineage>
</organism>
<dbReference type="GO" id="GO:0005739">
    <property type="term" value="C:mitochondrion"/>
    <property type="evidence" value="ECO:0007669"/>
    <property type="project" value="TreeGrafter"/>
</dbReference>
<dbReference type="InterPro" id="IPR054059">
    <property type="entry name" value="MORF/ORRM1/DAG-like_MORF"/>
</dbReference>
<dbReference type="PANTHER" id="PTHR31346:SF7">
    <property type="entry name" value="MULTIPLE ORGANELLAR RNA EDITING FACTOR 2, CHLOROPLASTIC-RELATED"/>
    <property type="match status" value="1"/>
</dbReference>
<evidence type="ECO:0000259" key="4">
    <source>
        <dbReference type="Pfam" id="PF21864"/>
    </source>
</evidence>
<dbReference type="GeneID" id="106333597"/>
<protein>
    <recommendedName>
        <fullName evidence="4">MORF/ORRM1/DAG-like MORF domain-containing protein</fullName>
    </recommendedName>
</protein>
<evidence type="ECO:0000313" key="6">
    <source>
        <dbReference type="Proteomes" id="UP000032141"/>
    </source>
</evidence>
<feature type="region of interest" description="Disordered" evidence="3">
    <location>
        <begin position="64"/>
        <end position="83"/>
    </location>
</feature>
<accession>A0A0D3B4Z5</accession>
<dbReference type="EnsemblPlants" id="Bo3g028230.1">
    <property type="protein sequence ID" value="Bo3g028230.1"/>
    <property type="gene ID" value="Bo3g028230"/>
</dbReference>
<keyword evidence="6" id="KW-1185">Reference proteome</keyword>
<dbReference type="Pfam" id="PF21864">
    <property type="entry name" value="MORF_dom"/>
    <property type="match status" value="1"/>
</dbReference>
<keyword evidence="1" id="KW-0507">mRNA processing</keyword>
<dbReference type="AlphaFoldDB" id="A0A0D3B4Z5"/>
<reference evidence="5" key="2">
    <citation type="submission" date="2015-03" db="UniProtKB">
        <authorList>
            <consortium name="EnsemblPlants"/>
        </authorList>
    </citation>
    <scope>IDENTIFICATION</scope>
</reference>
<dbReference type="STRING" id="109376.A0A0D3B4Z5"/>
<dbReference type="KEGG" id="boe:106333597"/>
<dbReference type="Proteomes" id="UP000032141">
    <property type="component" value="Chromosome C3"/>
</dbReference>
<evidence type="ECO:0000256" key="1">
    <source>
        <dbReference type="ARBA" id="ARBA00022664"/>
    </source>
</evidence>
<name>A0A0D3B4Z5_BRAOL</name>
<proteinExistence type="predicted"/>
<dbReference type="eggNOG" id="ENOG502QPXC">
    <property type="taxonomic scope" value="Eukaryota"/>
</dbReference>
<dbReference type="HOGENOM" id="CLU_073703_1_0_1"/>
<dbReference type="GO" id="GO:0016554">
    <property type="term" value="P:cytidine to uridine editing"/>
    <property type="evidence" value="ECO:0007669"/>
    <property type="project" value="InterPro"/>
</dbReference>
<dbReference type="OMA" id="FAFGCEI"/>
<evidence type="ECO:0000256" key="3">
    <source>
        <dbReference type="SAM" id="MobiDB-lite"/>
    </source>
</evidence>
<dbReference type="GO" id="GO:0080156">
    <property type="term" value="P:mitochondrial mRNA modification"/>
    <property type="evidence" value="ECO:0007669"/>
    <property type="project" value="TreeGrafter"/>
</dbReference>
<dbReference type="PANTHER" id="PTHR31346">
    <property type="entry name" value="MULTIPLE ORGANELLAR RNA EDITING FACTOR 2, CHLOROPLASTIC-RELATED-RELATED"/>
    <property type="match status" value="1"/>
</dbReference>
<dbReference type="OrthoDB" id="1063199at2759"/>
<dbReference type="RefSeq" id="XP_013627480.1">
    <property type="nucleotide sequence ID" value="XM_013772026.1"/>
</dbReference>
<keyword evidence="2" id="KW-0809">Transit peptide</keyword>
<evidence type="ECO:0000256" key="2">
    <source>
        <dbReference type="ARBA" id="ARBA00022946"/>
    </source>
</evidence>